<proteinExistence type="predicted"/>
<evidence type="ECO:0000256" key="1">
    <source>
        <dbReference type="SAM" id="Coils"/>
    </source>
</evidence>
<organism evidence="2 3">
    <name type="scientific">Haploplasma axanthum</name>
    <name type="common">Acholeplasma axanthum</name>
    <dbReference type="NCBI Taxonomy" id="29552"/>
    <lineage>
        <taxon>Bacteria</taxon>
        <taxon>Bacillati</taxon>
        <taxon>Mycoplasmatota</taxon>
        <taxon>Mollicutes</taxon>
        <taxon>Acholeplasmatales</taxon>
        <taxon>Acholeplasmataceae</taxon>
        <taxon>Haploplasma</taxon>
    </lineage>
</organism>
<accession>A0A449BBT2</accession>
<dbReference type="Proteomes" id="UP000289841">
    <property type="component" value="Chromosome"/>
</dbReference>
<keyword evidence="3" id="KW-1185">Reference proteome</keyword>
<evidence type="ECO:0000313" key="2">
    <source>
        <dbReference type="EMBL" id="VEU79889.1"/>
    </source>
</evidence>
<reference evidence="2 3" key="1">
    <citation type="submission" date="2019-01" db="EMBL/GenBank/DDBJ databases">
        <authorList>
            <consortium name="Pathogen Informatics"/>
        </authorList>
    </citation>
    <scope>NUCLEOTIDE SEQUENCE [LARGE SCALE GENOMIC DNA]</scope>
    <source>
        <strain evidence="2 3">NCTC10138</strain>
    </source>
</reference>
<name>A0A449BBT2_HAPAX</name>
<protein>
    <submittedName>
        <fullName evidence="2">Uncharacterized protein</fullName>
    </submittedName>
</protein>
<evidence type="ECO:0000313" key="3">
    <source>
        <dbReference type="Proteomes" id="UP000289841"/>
    </source>
</evidence>
<gene>
    <name evidence="2" type="ORF">NCTC10138_00242</name>
</gene>
<dbReference type="OrthoDB" id="9987218at2"/>
<sequence>MKLSIKEAMKMIARFENDIQELLDIERRESFIIYLANEEVTKTDYIFDKANSNLDLYQEQIRQIKNAINKANLTTKTDYKDLVISEALILLAQKNNNQIRLNELASYKQVTRKTSYEGIIEYNERLYDINIVRELLKQNTEDIHKLQTAIDKANILTEIEI</sequence>
<keyword evidence="1" id="KW-0175">Coiled coil</keyword>
<dbReference type="KEGG" id="aaxa:NCTC10138_00242"/>
<dbReference type="AlphaFoldDB" id="A0A449BBT2"/>
<dbReference type="RefSeq" id="WP_026390406.1">
    <property type="nucleotide sequence ID" value="NZ_LR215048.1"/>
</dbReference>
<feature type="coiled-coil region" evidence="1">
    <location>
        <begin position="5"/>
        <end position="74"/>
    </location>
</feature>
<dbReference type="STRING" id="1278311.GCA_000428705_00793"/>
<dbReference type="Gene3D" id="6.10.320.10">
    <property type="match status" value="1"/>
</dbReference>
<dbReference type="EMBL" id="LR215048">
    <property type="protein sequence ID" value="VEU79889.1"/>
    <property type="molecule type" value="Genomic_DNA"/>
</dbReference>